<protein>
    <submittedName>
        <fullName evidence="1">Uncharacterized protein</fullName>
    </submittedName>
</protein>
<evidence type="ECO:0000313" key="2">
    <source>
        <dbReference type="Proteomes" id="UP001165960"/>
    </source>
</evidence>
<proteinExistence type="predicted"/>
<gene>
    <name evidence="1" type="ORF">DSO57_1035856</name>
</gene>
<dbReference type="Proteomes" id="UP001165960">
    <property type="component" value="Unassembled WGS sequence"/>
</dbReference>
<keyword evidence="2" id="KW-1185">Reference proteome</keyword>
<organism evidence="1 2">
    <name type="scientific">Entomophthora muscae</name>
    <dbReference type="NCBI Taxonomy" id="34485"/>
    <lineage>
        <taxon>Eukaryota</taxon>
        <taxon>Fungi</taxon>
        <taxon>Fungi incertae sedis</taxon>
        <taxon>Zoopagomycota</taxon>
        <taxon>Entomophthoromycotina</taxon>
        <taxon>Entomophthoromycetes</taxon>
        <taxon>Entomophthorales</taxon>
        <taxon>Entomophthoraceae</taxon>
        <taxon>Entomophthora</taxon>
    </lineage>
</organism>
<reference evidence="1" key="1">
    <citation type="submission" date="2022-04" db="EMBL/GenBank/DDBJ databases">
        <title>Genome of the entomopathogenic fungus Entomophthora muscae.</title>
        <authorList>
            <person name="Elya C."/>
            <person name="Lovett B.R."/>
            <person name="Lee E."/>
            <person name="Macias A.M."/>
            <person name="Hajek A.E."/>
            <person name="De Bivort B.L."/>
            <person name="Kasson M.T."/>
            <person name="De Fine Licht H.H."/>
            <person name="Stajich J.E."/>
        </authorList>
    </citation>
    <scope>NUCLEOTIDE SEQUENCE</scope>
    <source>
        <strain evidence="1">Berkeley</strain>
    </source>
</reference>
<name>A0ACC2RQB5_9FUNG</name>
<dbReference type="EMBL" id="QTSX02006717">
    <property type="protein sequence ID" value="KAJ9052275.1"/>
    <property type="molecule type" value="Genomic_DNA"/>
</dbReference>
<evidence type="ECO:0000313" key="1">
    <source>
        <dbReference type="EMBL" id="KAJ9052275.1"/>
    </source>
</evidence>
<sequence>MNEVWIQGPPNDYKLTYCSNKQLEDPNCSASTPLLNIRESYHMVYFGVDLQHDC</sequence>
<comment type="caution">
    <text evidence="1">The sequence shown here is derived from an EMBL/GenBank/DDBJ whole genome shotgun (WGS) entry which is preliminary data.</text>
</comment>
<accession>A0ACC2RQB5</accession>